<protein>
    <submittedName>
        <fullName evidence="1">Uncharacterized protein</fullName>
    </submittedName>
</protein>
<dbReference type="EMBL" id="BAABME010004476">
    <property type="protein sequence ID" value="GAA0162500.1"/>
    <property type="molecule type" value="Genomic_DNA"/>
</dbReference>
<comment type="caution">
    <text evidence="1">The sequence shown here is derived from an EMBL/GenBank/DDBJ whole genome shotgun (WGS) entry which is preliminary data.</text>
</comment>
<organism evidence="1 2">
    <name type="scientific">Lithospermum erythrorhizon</name>
    <name type="common">Purple gromwell</name>
    <name type="synonym">Lithospermum officinale var. erythrorhizon</name>
    <dbReference type="NCBI Taxonomy" id="34254"/>
    <lineage>
        <taxon>Eukaryota</taxon>
        <taxon>Viridiplantae</taxon>
        <taxon>Streptophyta</taxon>
        <taxon>Embryophyta</taxon>
        <taxon>Tracheophyta</taxon>
        <taxon>Spermatophyta</taxon>
        <taxon>Magnoliopsida</taxon>
        <taxon>eudicotyledons</taxon>
        <taxon>Gunneridae</taxon>
        <taxon>Pentapetalae</taxon>
        <taxon>asterids</taxon>
        <taxon>lamiids</taxon>
        <taxon>Boraginales</taxon>
        <taxon>Boraginaceae</taxon>
        <taxon>Boraginoideae</taxon>
        <taxon>Lithospermeae</taxon>
        <taxon>Lithospermum</taxon>
    </lineage>
</organism>
<reference evidence="1 2" key="1">
    <citation type="submission" date="2024-01" db="EMBL/GenBank/DDBJ databases">
        <title>The complete chloroplast genome sequence of Lithospermum erythrorhizon: insights into the phylogenetic relationship among Boraginaceae species and the maternal lineages of purple gromwells.</title>
        <authorList>
            <person name="Okada T."/>
            <person name="Watanabe K."/>
        </authorList>
    </citation>
    <scope>NUCLEOTIDE SEQUENCE [LARGE SCALE GENOMIC DNA]</scope>
</reference>
<gene>
    <name evidence="1" type="ORF">LIER_18581</name>
</gene>
<sequence>MVQLYSFFSDFQKQVKGNNLPLAESRFMINQQVNMSLRSTERNNICWSRYKVAMDANEDSGDDGDGDCESSNQQFKIKDAICYTTVLNVRSNKSDKEVCNGLRKIKTTQEPLLHNRSSTVELKQKVRRQRYKLTVGIDEERRKRSNQLVENWKTNREENLLKKHHEVHLQSFTI</sequence>
<name>A0AAV3QIP5_LITER</name>
<evidence type="ECO:0000313" key="1">
    <source>
        <dbReference type="EMBL" id="GAA0162500.1"/>
    </source>
</evidence>
<keyword evidence="2" id="KW-1185">Reference proteome</keyword>
<proteinExistence type="predicted"/>
<accession>A0AAV3QIP5</accession>
<evidence type="ECO:0000313" key="2">
    <source>
        <dbReference type="Proteomes" id="UP001454036"/>
    </source>
</evidence>
<dbReference type="AlphaFoldDB" id="A0AAV3QIP5"/>
<dbReference type="Proteomes" id="UP001454036">
    <property type="component" value="Unassembled WGS sequence"/>
</dbReference>